<evidence type="ECO:0000313" key="2">
    <source>
        <dbReference type="Proteomes" id="UP000636505"/>
    </source>
</evidence>
<reference evidence="1" key="1">
    <citation type="submission" date="2020-10" db="EMBL/GenBank/DDBJ databases">
        <authorList>
            <person name="Castelo-Branco R."/>
            <person name="Eusebio N."/>
            <person name="Adriana R."/>
            <person name="Vieira A."/>
            <person name="Brugerolle De Fraissinette N."/>
            <person name="Rezende De Castro R."/>
            <person name="Schneider M.P."/>
            <person name="Vasconcelos V."/>
            <person name="Leao P.N."/>
        </authorList>
    </citation>
    <scope>NUCLEOTIDE SEQUENCE</scope>
    <source>
        <strain evidence="1">LEGE 07310</strain>
    </source>
</reference>
<proteinExistence type="predicted"/>
<protein>
    <submittedName>
        <fullName evidence="1">Uncharacterized protein</fullName>
    </submittedName>
</protein>
<dbReference type="RefSeq" id="WP_193904855.1">
    <property type="nucleotide sequence ID" value="NZ_JADEXG010000004.1"/>
</dbReference>
<dbReference type="Proteomes" id="UP000636505">
    <property type="component" value="Unassembled WGS sequence"/>
</dbReference>
<comment type="caution">
    <text evidence="1">The sequence shown here is derived from an EMBL/GenBank/DDBJ whole genome shotgun (WGS) entry which is preliminary data.</text>
</comment>
<dbReference type="AlphaFoldDB" id="A0A8J7ATG3"/>
<sequence>MSETRLRPAQIWDLAGVESLQALQQLLGPTVAQLSPFQSLETSLDGQCSVLRLCDRNFRLAYNGDLSQHIDLPNSRTWLKQLNWMGAIAIPDDDFPLLLALASVRPPHRLQGLPLHRAVPAQVGAISVLIWRHPLAGQPAIEIHTATADLAKLKAKISARVT</sequence>
<name>A0A8J7ATG3_9CYAN</name>
<organism evidence="1 2">
    <name type="scientific">Vasconcelosia minhoensis LEGE 07310</name>
    <dbReference type="NCBI Taxonomy" id="915328"/>
    <lineage>
        <taxon>Bacteria</taxon>
        <taxon>Bacillati</taxon>
        <taxon>Cyanobacteriota</taxon>
        <taxon>Cyanophyceae</taxon>
        <taxon>Nodosilineales</taxon>
        <taxon>Cymatolegaceae</taxon>
        <taxon>Vasconcelosia</taxon>
        <taxon>Vasconcelosia minhoensis</taxon>
    </lineage>
</organism>
<keyword evidence="2" id="KW-1185">Reference proteome</keyword>
<accession>A0A8J7ATG3</accession>
<evidence type="ECO:0000313" key="1">
    <source>
        <dbReference type="EMBL" id="MBE9076188.1"/>
    </source>
</evidence>
<dbReference type="EMBL" id="JADEXG010000004">
    <property type="protein sequence ID" value="MBE9076188.1"/>
    <property type="molecule type" value="Genomic_DNA"/>
</dbReference>
<gene>
    <name evidence="1" type="ORF">IQ241_02570</name>
</gene>